<dbReference type="STRING" id="706434.HMPREF9429_01810"/>
<dbReference type="HOGENOM" id="CLU_2936233_0_0_9"/>
<keyword evidence="2" id="KW-1185">Reference proteome</keyword>
<name>E2ZEA8_9FIRM</name>
<comment type="caution">
    <text evidence="1">The sequence shown here is derived from an EMBL/GenBank/DDBJ whole genome shotgun (WGS) entry which is preliminary data.</text>
</comment>
<accession>E2ZEA8</accession>
<dbReference type="EMBL" id="AECS01000049">
    <property type="protein sequence ID" value="EFQ03382.1"/>
    <property type="molecule type" value="Genomic_DNA"/>
</dbReference>
<dbReference type="Proteomes" id="UP000003195">
    <property type="component" value="Unassembled WGS sequence"/>
</dbReference>
<proteinExistence type="predicted"/>
<organism evidence="1 2">
    <name type="scientific">Megasphaera micronuciformis F0359</name>
    <dbReference type="NCBI Taxonomy" id="706434"/>
    <lineage>
        <taxon>Bacteria</taxon>
        <taxon>Bacillati</taxon>
        <taxon>Bacillota</taxon>
        <taxon>Negativicutes</taxon>
        <taxon>Veillonellales</taxon>
        <taxon>Veillonellaceae</taxon>
        <taxon>Megasphaera</taxon>
    </lineage>
</organism>
<dbReference type="AlphaFoldDB" id="E2ZEA8"/>
<gene>
    <name evidence="1" type="ORF">HMPREF9429_01810</name>
</gene>
<evidence type="ECO:0000313" key="2">
    <source>
        <dbReference type="Proteomes" id="UP000003195"/>
    </source>
</evidence>
<evidence type="ECO:0000313" key="1">
    <source>
        <dbReference type="EMBL" id="EFQ03382.1"/>
    </source>
</evidence>
<sequence length="60" mass="6642">MKSNLLNKKRLRKEPLFIQPSCDNSLGKGLFIDIQSGEVYNKTHTIYKGGLRISMAGGSS</sequence>
<protein>
    <submittedName>
        <fullName evidence="1">Uncharacterized protein</fullName>
    </submittedName>
</protein>
<reference evidence="1 2" key="1">
    <citation type="submission" date="2010-08" db="EMBL/GenBank/DDBJ databases">
        <authorList>
            <person name="Weinstock G."/>
            <person name="Sodergren E."/>
            <person name="Clifton S."/>
            <person name="Fulton L."/>
            <person name="Fulton B."/>
            <person name="Courtney L."/>
            <person name="Fronick C."/>
            <person name="Harrison M."/>
            <person name="Strong C."/>
            <person name="Farmer C."/>
            <person name="Delahaunty K."/>
            <person name="Markovic C."/>
            <person name="Hall O."/>
            <person name="Minx P."/>
            <person name="Tomlinson C."/>
            <person name="Mitreva M."/>
            <person name="Hou S."/>
            <person name="Chen J."/>
            <person name="Wollam A."/>
            <person name="Pepin K.H."/>
            <person name="Johnson M."/>
            <person name="Bhonagiri V."/>
            <person name="Zhang X."/>
            <person name="Suruliraj S."/>
            <person name="Warren W."/>
            <person name="Chinwalla A."/>
            <person name="Mardis E.R."/>
            <person name="Wilson R.K."/>
        </authorList>
    </citation>
    <scope>NUCLEOTIDE SEQUENCE [LARGE SCALE GENOMIC DNA]</scope>
    <source>
        <strain evidence="1 2">F0359</strain>
    </source>
</reference>